<feature type="domain" description="Luciferase-like" evidence="1">
    <location>
        <begin position="39"/>
        <end position="349"/>
    </location>
</feature>
<dbReference type="InterPro" id="IPR036661">
    <property type="entry name" value="Luciferase-like_sf"/>
</dbReference>
<dbReference type="PANTHER" id="PTHR30137:SF6">
    <property type="entry name" value="LUCIFERASE-LIKE MONOOXYGENASE"/>
    <property type="match status" value="1"/>
</dbReference>
<dbReference type="SUPFAM" id="SSF51679">
    <property type="entry name" value="Bacterial luciferase-like"/>
    <property type="match status" value="1"/>
</dbReference>
<dbReference type="PANTHER" id="PTHR30137">
    <property type="entry name" value="LUCIFERASE-LIKE MONOOXYGENASE"/>
    <property type="match status" value="1"/>
</dbReference>
<proteinExistence type="predicted"/>
<dbReference type="InterPro" id="IPR011251">
    <property type="entry name" value="Luciferase-like_dom"/>
</dbReference>
<evidence type="ECO:0000259" key="1">
    <source>
        <dbReference type="Pfam" id="PF00296"/>
    </source>
</evidence>
<protein>
    <submittedName>
        <fullName evidence="2">LLM class flavin-dependent oxidoreductase</fullName>
    </submittedName>
</protein>
<dbReference type="Gene3D" id="3.20.20.30">
    <property type="entry name" value="Luciferase-like domain"/>
    <property type="match status" value="1"/>
</dbReference>
<dbReference type="EMBL" id="CP044232">
    <property type="protein sequence ID" value="QEW03288.1"/>
    <property type="molecule type" value="Genomic_DNA"/>
</dbReference>
<dbReference type="Proteomes" id="UP000325516">
    <property type="component" value="Chromosome"/>
</dbReference>
<sequence length="391" mass="44179">MISRFSVLYQGGVIDGDQLGYDGPAVHERRYDNDRLMSVYDASLRIARACDEWGYDTLWLAEHHFQHEGYEVLHNLPMTSLWLAQNTTKVRLGCGFNIIPTWNPLRLAEDYATADHLTGNRIRFGVGRGYHEREIVTMNPAMIGMPDAERRAYFEEEVEVLRKAFSEDDWQHHGTYFDLPPKGSTHRGEAFETITLVPKPTHEVEIWQPTTSGNPAGLDFMARNNIRGMVAGMPLTVTYAIAEGYRDAYARQGVELELGENLIVGMRAFVAPTEEEARAQALPNFEEYAKFGAPLGVFLYTDELIELHKEAGLPIPEQPRMTSFEDTLASGAWFAGTPEQLVTCLREIEARLPGLEEFLFNLHIPASHADNLELLRIIADEVMPHFAPKEA</sequence>
<organism evidence="2 3">
    <name type="scientific">Microbacterium lushaniae</name>
    <dbReference type="NCBI Taxonomy" id="2614639"/>
    <lineage>
        <taxon>Bacteria</taxon>
        <taxon>Bacillati</taxon>
        <taxon>Actinomycetota</taxon>
        <taxon>Actinomycetes</taxon>
        <taxon>Micrococcales</taxon>
        <taxon>Microbacteriaceae</taxon>
        <taxon>Microbacterium</taxon>
    </lineage>
</organism>
<dbReference type="AlphaFoldDB" id="A0A5J6L431"/>
<reference evidence="3" key="1">
    <citation type="submission" date="2019-09" db="EMBL/GenBank/DDBJ databases">
        <title>Mumia zhuanghuii sp. nov. isolated from the intestinal contents of plateau pika (Ochotona curzoniae) in the Qinghai-Tibet plateau of China.</title>
        <authorList>
            <person name="Tian Z."/>
        </authorList>
    </citation>
    <scope>NUCLEOTIDE SEQUENCE [LARGE SCALE GENOMIC DNA]</scope>
    <source>
        <strain evidence="3">L-031</strain>
    </source>
</reference>
<dbReference type="Pfam" id="PF00296">
    <property type="entry name" value="Bac_luciferase"/>
    <property type="match status" value="1"/>
</dbReference>
<dbReference type="GO" id="GO:0016705">
    <property type="term" value="F:oxidoreductase activity, acting on paired donors, with incorporation or reduction of molecular oxygen"/>
    <property type="evidence" value="ECO:0007669"/>
    <property type="project" value="InterPro"/>
</dbReference>
<accession>A0A5J6L431</accession>
<keyword evidence="3" id="KW-1185">Reference proteome</keyword>
<dbReference type="GO" id="GO:0005829">
    <property type="term" value="C:cytosol"/>
    <property type="evidence" value="ECO:0007669"/>
    <property type="project" value="TreeGrafter"/>
</dbReference>
<evidence type="ECO:0000313" key="2">
    <source>
        <dbReference type="EMBL" id="QEW03288.1"/>
    </source>
</evidence>
<evidence type="ECO:0000313" key="3">
    <source>
        <dbReference type="Proteomes" id="UP000325516"/>
    </source>
</evidence>
<dbReference type="KEGG" id="mlz:F6J85_09355"/>
<gene>
    <name evidence="2" type="ORF">F6J85_09355</name>
</gene>
<dbReference type="RefSeq" id="WP_150924756.1">
    <property type="nucleotide sequence ID" value="NZ_CP044232.1"/>
</dbReference>
<dbReference type="InterPro" id="IPR050766">
    <property type="entry name" value="Bact_Lucif_Oxidored"/>
</dbReference>
<name>A0A5J6L431_9MICO</name>